<dbReference type="Pfam" id="PF00400">
    <property type="entry name" value="WD40"/>
    <property type="match status" value="2"/>
</dbReference>
<dbReference type="SMART" id="SM00320">
    <property type="entry name" value="WD40"/>
    <property type="match status" value="4"/>
</dbReference>
<sequence length="314" mass="34859">MAYKHDFNVFVGAQTGVFKGVKLNENAVIEKNLSGLKLNPVEDEVTAIAWGDEEEKEILLGLVNQTVKVFNSDLQDFTSVIDVKCGTGPLRGVCKYGSSVLTAVDSGEVKLWSNDSLDGTELAIKTGSKIDRMRHNPFNKDVIAVGGVEADLSLWNLEAEDKCIFKAKNVPHNYLELRVPIWVSDIAFMPDGQKIATCSRHGHLRLYDPKAQRRPVLNMQIPEQALTAISPCSREHHVIVGSGTGLMMLVDMRGKGLELNRYKGFAGGVRDIVCHPSEPYILSVSLDRFLRLHHLETKTLLHKVRTISQSRNNS</sequence>
<evidence type="ECO:0008006" key="3">
    <source>
        <dbReference type="Google" id="ProtNLM"/>
    </source>
</evidence>
<dbReference type="OrthoDB" id="18388at2759"/>
<evidence type="ECO:0000313" key="2">
    <source>
        <dbReference type="Proteomes" id="UP000792457"/>
    </source>
</evidence>
<evidence type="ECO:0000313" key="1">
    <source>
        <dbReference type="EMBL" id="KAG8228928.1"/>
    </source>
</evidence>
<dbReference type="InterPro" id="IPR036322">
    <property type="entry name" value="WD40_repeat_dom_sf"/>
</dbReference>
<accession>A0A8K0KAK8</accession>
<dbReference type="GO" id="GO:0005730">
    <property type="term" value="C:nucleolus"/>
    <property type="evidence" value="ECO:0007669"/>
    <property type="project" value="InterPro"/>
</dbReference>
<dbReference type="InterPro" id="IPR037379">
    <property type="entry name" value="WDR74/Nsa1"/>
</dbReference>
<dbReference type="GO" id="GO:0042273">
    <property type="term" value="P:ribosomal large subunit biogenesis"/>
    <property type="evidence" value="ECO:0007669"/>
    <property type="project" value="InterPro"/>
</dbReference>
<keyword evidence="2" id="KW-1185">Reference proteome</keyword>
<dbReference type="EMBL" id="KZ308396">
    <property type="protein sequence ID" value="KAG8228928.1"/>
    <property type="molecule type" value="Genomic_DNA"/>
</dbReference>
<dbReference type="Proteomes" id="UP000792457">
    <property type="component" value="Unassembled WGS sequence"/>
</dbReference>
<reference evidence="1" key="1">
    <citation type="submission" date="2013-04" db="EMBL/GenBank/DDBJ databases">
        <authorList>
            <person name="Qu J."/>
            <person name="Murali S.C."/>
            <person name="Bandaranaike D."/>
            <person name="Bellair M."/>
            <person name="Blankenburg K."/>
            <person name="Chao H."/>
            <person name="Dinh H."/>
            <person name="Doddapaneni H."/>
            <person name="Downs B."/>
            <person name="Dugan-Rocha S."/>
            <person name="Elkadiri S."/>
            <person name="Gnanaolivu R.D."/>
            <person name="Hernandez B."/>
            <person name="Javaid M."/>
            <person name="Jayaseelan J.C."/>
            <person name="Lee S."/>
            <person name="Li M."/>
            <person name="Ming W."/>
            <person name="Munidasa M."/>
            <person name="Muniz J."/>
            <person name="Nguyen L."/>
            <person name="Ongeri F."/>
            <person name="Osuji N."/>
            <person name="Pu L.-L."/>
            <person name="Puazo M."/>
            <person name="Qu C."/>
            <person name="Quiroz J."/>
            <person name="Raj R."/>
            <person name="Weissenberger G."/>
            <person name="Xin Y."/>
            <person name="Zou X."/>
            <person name="Han Y."/>
            <person name="Richards S."/>
            <person name="Worley K."/>
            <person name="Muzny D."/>
            <person name="Gibbs R."/>
        </authorList>
    </citation>
    <scope>NUCLEOTIDE SEQUENCE</scope>
    <source>
        <strain evidence="1">Sampled in the wild</strain>
    </source>
</reference>
<dbReference type="AlphaFoldDB" id="A0A8K0KAK8"/>
<reference evidence="1" key="2">
    <citation type="submission" date="2017-10" db="EMBL/GenBank/DDBJ databases">
        <title>Ladona fulva Genome sequencing and assembly.</title>
        <authorList>
            <person name="Murali S."/>
            <person name="Richards S."/>
            <person name="Bandaranaike D."/>
            <person name="Bellair M."/>
            <person name="Blankenburg K."/>
            <person name="Chao H."/>
            <person name="Dinh H."/>
            <person name="Doddapaneni H."/>
            <person name="Dugan-Rocha S."/>
            <person name="Elkadiri S."/>
            <person name="Gnanaolivu R."/>
            <person name="Hernandez B."/>
            <person name="Skinner E."/>
            <person name="Javaid M."/>
            <person name="Lee S."/>
            <person name="Li M."/>
            <person name="Ming W."/>
            <person name="Munidasa M."/>
            <person name="Muniz J."/>
            <person name="Nguyen L."/>
            <person name="Hughes D."/>
            <person name="Osuji N."/>
            <person name="Pu L.-L."/>
            <person name="Puazo M."/>
            <person name="Qu C."/>
            <person name="Quiroz J."/>
            <person name="Raj R."/>
            <person name="Weissenberger G."/>
            <person name="Xin Y."/>
            <person name="Zou X."/>
            <person name="Han Y."/>
            <person name="Worley K."/>
            <person name="Muzny D."/>
            <person name="Gibbs R."/>
        </authorList>
    </citation>
    <scope>NUCLEOTIDE SEQUENCE</scope>
    <source>
        <strain evidence="1">Sampled in the wild</strain>
    </source>
</reference>
<dbReference type="Gene3D" id="2.130.10.10">
    <property type="entry name" value="YVTN repeat-like/Quinoprotein amine dehydrogenase"/>
    <property type="match status" value="2"/>
</dbReference>
<comment type="caution">
    <text evidence="1">The sequence shown here is derived from an EMBL/GenBank/DDBJ whole genome shotgun (WGS) entry which is preliminary data.</text>
</comment>
<gene>
    <name evidence="1" type="ORF">J437_LFUL007320</name>
</gene>
<proteinExistence type="predicted"/>
<dbReference type="PANTHER" id="PTHR16038:SF4">
    <property type="entry name" value="WD REPEAT-CONTAINING PROTEIN 74"/>
    <property type="match status" value="1"/>
</dbReference>
<dbReference type="InterPro" id="IPR001680">
    <property type="entry name" value="WD40_rpt"/>
</dbReference>
<dbReference type="SUPFAM" id="SSF50978">
    <property type="entry name" value="WD40 repeat-like"/>
    <property type="match status" value="1"/>
</dbReference>
<protein>
    <recommendedName>
        <fullName evidence="3">WD repeat-containing protein 74</fullName>
    </recommendedName>
</protein>
<dbReference type="GO" id="GO:0030687">
    <property type="term" value="C:preribosome, large subunit precursor"/>
    <property type="evidence" value="ECO:0007669"/>
    <property type="project" value="TreeGrafter"/>
</dbReference>
<name>A0A8K0KAK8_LADFU</name>
<dbReference type="PANTHER" id="PTHR16038">
    <property type="entry name" value="NOP SEVEN ASSOCIATED PROTEIN 1"/>
    <property type="match status" value="1"/>
</dbReference>
<organism evidence="1 2">
    <name type="scientific">Ladona fulva</name>
    <name type="common">Scarce chaser dragonfly</name>
    <name type="synonym">Libellula fulva</name>
    <dbReference type="NCBI Taxonomy" id="123851"/>
    <lineage>
        <taxon>Eukaryota</taxon>
        <taxon>Metazoa</taxon>
        <taxon>Ecdysozoa</taxon>
        <taxon>Arthropoda</taxon>
        <taxon>Hexapoda</taxon>
        <taxon>Insecta</taxon>
        <taxon>Pterygota</taxon>
        <taxon>Palaeoptera</taxon>
        <taxon>Odonata</taxon>
        <taxon>Epiprocta</taxon>
        <taxon>Anisoptera</taxon>
        <taxon>Libelluloidea</taxon>
        <taxon>Libellulidae</taxon>
        <taxon>Ladona</taxon>
    </lineage>
</organism>
<dbReference type="InterPro" id="IPR015943">
    <property type="entry name" value="WD40/YVTN_repeat-like_dom_sf"/>
</dbReference>